<dbReference type="InterPro" id="IPR055342">
    <property type="entry name" value="MreC_beta-barrel_core"/>
</dbReference>
<keyword evidence="6" id="KW-0472">Membrane</keyword>
<evidence type="ECO:0000256" key="2">
    <source>
        <dbReference type="ARBA" id="ARBA00013855"/>
    </source>
</evidence>
<dbReference type="PANTHER" id="PTHR34138:SF1">
    <property type="entry name" value="CELL SHAPE-DETERMINING PROTEIN MREC"/>
    <property type="match status" value="1"/>
</dbReference>
<organism evidence="8 9">
    <name type="scientific">Candidatus Shapirobacteria bacterium CG03_land_8_20_14_0_80_39_12</name>
    <dbReference type="NCBI Taxonomy" id="1974879"/>
    <lineage>
        <taxon>Bacteria</taxon>
        <taxon>Candidatus Shapironibacteriota</taxon>
    </lineage>
</organism>
<dbReference type="GO" id="GO:0008360">
    <property type="term" value="P:regulation of cell shape"/>
    <property type="evidence" value="ECO:0007669"/>
    <property type="project" value="UniProtKB-KW"/>
</dbReference>
<comment type="similarity">
    <text evidence="1">Belongs to the MreC family.</text>
</comment>
<dbReference type="EMBL" id="PEVC01000031">
    <property type="protein sequence ID" value="PIV01131.1"/>
    <property type="molecule type" value="Genomic_DNA"/>
</dbReference>
<feature type="coiled-coil region" evidence="5">
    <location>
        <begin position="66"/>
        <end position="93"/>
    </location>
</feature>
<evidence type="ECO:0000256" key="6">
    <source>
        <dbReference type="SAM" id="Phobius"/>
    </source>
</evidence>
<dbReference type="Pfam" id="PF04085">
    <property type="entry name" value="MreC"/>
    <property type="match status" value="1"/>
</dbReference>
<feature type="transmembrane region" description="Helical" evidence="6">
    <location>
        <begin position="12"/>
        <end position="29"/>
    </location>
</feature>
<dbReference type="InterPro" id="IPR042175">
    <property type="entry name" value="Cell/Rod_MreC_2"/>
</dbReference>
<feature type="domain" description="Rod shape-determining protein MreC beta-barrel core" evidence="7">
    <location>
        <begin position="116"/>
        <end position="224"/>
    </location>
</feature>
<dbReference type="GO" id="GO:0005886">
    <property type="term" value="C:plasma membrane"/>
    <property type="evidence" value="ECO:0007669"/>
    <property type="project" value="TreeGrafter"/>
</dbReference>
<dbReference type="InterPro" id="IPR007221">
    <property type="entry name" value="MreC"/>
</dbReference>
<evidence type="ECO:0000313" key="9">
    <source>
        <dbReference type="Proteomes" id="UP000229631"/>
    </source>
</evidence>
<evidence type="ECO:0000313" key="8">
    <source>
        <dbReference type="EMBL" id="PIV01131.1"/>
    </source>
</evidence>
<dbReference type="PANTHER" id="PTHR34138">
    <property type="entry name" value="CELL SHAPE-DETERMINING PROTEIN MREC"/>
    <property type="match status" value="1"/>
</dbReference>
<keyword evidence="5" id="KW-0175">Coiled coil</keyword>
<dbReference type="AlphaFoldDB" id="A0A2M7BDF7"/>
<proteinExistence type="inferred from homology"/>
<dbReference type="InterPro" id="IPR042177">
    <property type="entry name" value="Cell/Rod_1"/>
</dbReference>
<sequence length="225" mass="25164">MFVKKSFPRPFFYLLAVFSILFLIGLTGISRPFRQLEEKILIIPLREKIFRWQKTLKKDLNADSLKNESNLNLSELQVKNAALLEENQELRRLLSVPLPKNWQFLPVKVIGVEGEILIIDAGGKDGLVRGMIAVSGGSYIGRVDDVSESIGRIKMASFLEEKLSVKIVDKETNQINGRALAIGRGLDRINLEQILSSEFPQKSDLIMVSLSGGDLLVGEVNEVTQ</sequence>
<reference evidence="9" key="1">
    <citation type="submission" date="2017-09" db="EMBL/GenBank/DDBJ databases">
        <title>Depth-based differentiation of microbial function through sediment-hosted aquifers and enrichment of novel symbionts in the deep terrestrial subsurface.</title>
        <authorList>
            <person name="Probst A.J."/>
            <person name="Ladd B."/>
            <person name="Jarett J.K."/>
            <person name="Geller-Mcgrath D.E."/>
            <person name="Sieber C.M.K."/>
            <person name="Emerson J.B."/>
            <person name="Anantharaman K."/>
            <person name="Thomas B.C."/>
            <person name="Malmstrom R."/>
            <person name="Stieglmeier M."/>
            <person name="Klingl A."/>
            <person name="Woyke T."/>
            <person name="Ryan C.M."/>
            <person name="Banfield J.F."/>
        </authorList>
    </citation>
    <scope>NUCLEOTIDE SEQUENCE [LARGE SCALE GENOMIC DNA]</scope>
</reference>
<keyword evidence="6" id="KW-1133">Transmembrane helix</keyword>
<keyword evidence="6" id="KW-0812">Transmembrane</keyword>
<keyword evidence="3" id="KW-0133">Cell shape</keyword>
<name>A0A2M7BDF7_9BACT</name>
<evidence type="ECO:0000256" key="5">
    <source>
        <dbReference type="SAM" id="Coils"/>
    </source>
</evidence>
<accession>A0A2M7BDF7</accession>
<gene>
    <name evidence="8" type="ORF">COS54_01570</name>
</gene>
<evidence type="ECO:0000256" key="4">
    <source>
        <dbReference type="ARBA" id="ARBA00032089"/>
    </source>
</evidence>
<dbReference type="Gene3D" id="2.40.10.340">
    <property type="entry name" value="Rod shape-determining protein MreC, domain 1"/>
    <property type="match status" value="1"/>
</dbReference>
<evidence type="ECO:0000256" key="3">
    <source>
        <dbReference type="ARBA" id="ARBA00022960"/>
    </source>
</evidence>
<dbReference type="Gene3D" id="2.40.10.350">
    <property type="entry name" value="Rod shape-determining protein MreC, domain 2"/>
    <property type="match status" value="1"/>
</dbReference>
<comment type="caution">
    <text evidence="8">The sequence shown here is derived from an EMBL/GenBank/DDBJ whole genome shotgun (WGS) entry which is preliminary data.</text>
</comment>
<dbReference type="Proteomes" id="UP000229631">
    <property type="component" value="Unassembled WGS sequence"/>
</dbReference>
<protein>
    <recommendedName>
        <fullName evidence="2">Cell shape-determining protein MreC</fullName>
    </recommendedName>
    <alternativeName>
        <fullName evidence="4">Cell shape protein MreC</fullName>
    </alternativeName>
</protein>
<evidence type="ECO:0000256" key="1">
    <source>
        <dbReference type="ARBA" id="ARBA00009369"/>
    </source>
</evidence>
<evidence type="ECO:0000259" key="7">
    <source>
        <dbReference type="Pfam" id="PF04085"/>
    </source>
</evidence>
<feature type="non-terminal residue" evidence="8">
    <location>
        <position position="225"/>
    </location>
</feature>